<gene>
    <name evidence="1" type="ORF">CEXT_578711</name>
</gene>
<evidence type="ECO:0000313" key="2">
    <source>
        <dbReference type="Proteomes" id="UP001054945"/>
    </source>
</evidence>
<reference evidence="1 2" key="1">
    <citation type="submission" date="2021-06" db="EMBL/GenBank/DDBJ databases">
        <title>Caerostris extrusa draft genome.</title>
        <authorList>
            <person name="Kono N."/>
            <person name="Arakawa K."/>
        </authorList>
    </citation>
    <scope>NUCLEOTIDE SEQUENCE [LARGE SCALE GENOMIC DNA]</scope>
</reference>
<proteinExistence type="predicted"/>
<sequence length="198" mass="22282">MDVTDDSVPEQPRKLRIPPFFVRPCANWVSNNAIYRRAAPSMKSVQSRDNFLKLTVDNEEDHMRLKAALVKQGAEFKCFNLQKDRPVKIVDSVASSHKSQQRAQLRASSKQSARRATALRQLTDSSPTGVACSQPALLSDSALELFKVLSQFAHDETLHFPALLRAIRSALPTLRALEADEEKALVIFEHYHAQFHGF</sequence>
<comment type="caution">
    <text evidence="1">The sequence shown here is derived from an EMBL/GenBank/DDBJ whole genome shotgun (WGS) entry which is preliminary data.</text>
</comment>
<dbReference type="AlphaFoldDB" id="A0AAV4TKU9"/>
<evidence type="ECO:0000313" key="1">
    <source>
        <dbReference type="EMBL" id="GIY46042.1"/>
    </source>
</evidence>
<organism evidence="1 2">
    <name type="scientific">Caerostris extrusa</name>
    <name type="common">Bark spider</name>
    <name type="synonym">Caerostris bankana</name>
    <dbReference type="NCBI Taxonomy" id="172846"/>
    <lineage>
        <taxon>Eukaryota</taxon>
        <taxon>Metazoa</taxon>
        <taxon>Ecdysozoa</taxon>
        <taxon>Arthropoda</taxon>
        <taxon>Chelicerata</taxon>
        <taxon>Arachnida</taxon>
        <taxon>Araneae</taxon>
        <taxon>Araneomorphae</taxon>
        <taxon>Entelegynae</taxon>
        <taxon>Araneoidea</taxon>
        <taxon>Araneidae</taxon>
        <taxon>Caerostris</taxon>
    </lineage>
</organism>
<dbReference type="Proteomes" id="UP001054945">
    <property type="component" value="Unassembled WGS sequence"/>
</dbReference>
<accession>A0AAV4TKU9</accession>
<name>A0AAV4TKU9_CAEEX</name>
<protein>
    <submittedName>
        <fullName evidence="1">Uncharacterized protein</fullName>
    </submittedName>
</protein>
<keyword evidence="2" id="KW-1185">Reference proteome</keyword>
<dbReference type="EMBL" id="BPLR01011356">
    <property type="protein sequence ID" value="GIY46042.1"/>
    <property type="molecule type" value="Genomic_DNA"/>
</dbReference>